<comment type="caution">
    <text evidence="4">The sequence shown here is derived from an EMBL/GenBank/DDBJ whole genome shotgun (WGS) entry which is preliminary data.</text>
</comment>
<proteinExistence type="predicted"/>
<keyword evidence="2" id="KW-0732">Signal</keyword>
<dbReference type="HOGENOM" id="CLU_396742_0_0_9"/>
<dbReference type="AlphaFoldDB" id="V6MD35"/>
<dbReference type="OrthoDB" id="2474314at2"/>
<feature type="region of interest" description="Disordered" evidence="1">
    <location>
        <begin position="413"/>
        <end position="443"/>
    </location>
</feature>
<name>V6MD35_9BACL</name>
<evidence type="ECO:0000313" key="5">
    <source>
        <dbReference type="Proteomes" id="UP000017973"/>
    </source>
</evidence>
<sequence>MKKSKKPLSLVVATALAATPLVAAPQAFAITDLSVEADNTSADKKSDYEITFELEEDLDAGEEIYITFDDEFSISKSISKSDIKVDGKSPKSVSFKNNEITITLSKDYEEGDEIEIVISGVITNPDSKGDYRVEVETEKESSDYEKVKIGSSSSGSKSSSKNFKVDLDSTKPDEKTAIELGDFDLSGSDELKTGKVISVTFPEKGMLPKKISTSDVKVNGKNARDVSINGNTVEIEVPSGANGHDYINLEFLKNAGIVTPSNGDYTFKIKYDGTTYTSEKFSIKGTGSSSSTASSFTVSLSDPTAGARTSYSFEVDFGNKQLLPDEQLLLEFPSADMIPGMLSASEFTLNGKTAKRVAASGNKVYVTAPSNFSKDSNIKVEVAFGAWITNPKTAGTYNIKATVDNRTATSKDFTVSGSSLYPNPTTPTAPTTPTTTNPTAPANVNNNNTATIVLGSTAMGQATGLTISIKSLGAPLAKQRDFIELVFPAGYTVPAYIAPGLVSVNGTAANFVSVRGQNVLIYPSQDLPAGSAANVVISPSANIINPNVKNAYSISVFTSEEKGLLFARSVGVGMPAPAQPAVTPTPAPAQTPAPAAQQPANIPANAVLFKLGTNSYTLAGKSYPLKVAPYLANGNTTMVPAQFFKEGLSLTTQWNNYTVAIISGTTVVKFNVGSDKATVGNKSYTLTSPVVLKDGMPMVPVRFVTDNLGYKVGWDASTSSVYVYK</sequence>
<feature type="region of interest" description="Disordered" evidence="1">
    <location>
        <begin position="142"/>
        <end position="168"/>
    </location>
</feature>
<reference evidence="4 5" key="1">
    <citation type="journal article" date="2014" name="Genome Announc.">
        <title>Draft Genome Sequence of Brevibacillus panacihumi Strain W25, a Halotolerant Hydrocarbon-Degrading Bacterium.</title>
        <authorList>
            <person name="Wang X."/>
            <person name="Jin D."/>
            <person name="Zhou L."/>
            <person name="Wu L."/>
            <person name="An W."/>
            <person name="Chen Y."/>
            <person name="Zhao L."/>
        </authorList>
    </citation>
    <scope>NUCLEOTIDE SEQUENCE [LARGE SCALE GENOMIC DNA]</scope>
    <source>
        <strain evidence="4 5">W25</strain>
    </source>
</reference>
<dbReference type="Pfam" id="PF07833">
    <property type="entry name" value="Cu_amine_oxidN1"/>
    <property type="match status" value="1"/>
</dbReference>
<keyword evidence="5" id="KW-1185">Reference proteome</keyword>
<evidence type="ECO:0000256" key="1">
    <source>
        <dbReference type="SAM" id="MobiDB-lite"/>
    </source>
</evidence>
<feature type="compositionally biased region" description="Low complexity" evidence="1">
    <location>
        <begin position="422"/>
        <end position="443"/>
    </location>
</feature>
<dbReference type="InterPro" id="IPR012854">
    <property type="entry name" value="Cu_amine_oxidase-like_N"/>
</dbReference>
<organism evidence="4 5">
    <name type="scientific">Brevibacillus panacihumi W25</name>
    <dbReference type="NCBI Taxonomy" id="1408254"/>
    <lineage>
        <taxon>Bacteria</taxon>
        <taxon>Bacillati</taxon>
        <taxon>Bacillota</taxon>
        <taxon>Bacilli</taxon>
        <taxon>Bacillales</taxon>
        <taxon>Paenibacillaceae</taxon>
        <taxon>Brevibacillus</taxon>
    </lineage>
</organism>
<accession>V6MD35</accession>
<dbReference type="RefSeq" id="WP_023554521.1">
    <property type="nucleotide sequence ID" value="NZ_KI629782.1"/>
</dbReference>
<dbReference type="STRING" id="1408254.T458_02175"/>
<dbReference type="EMBL" id="AYJU01000001">
    <property type="protein sequence ID" value="EST56142.1"/>
    <property type="molecule type" value="Genomic_DNA"/>
</dbReference>
<evidence type="ECO:0000313" key="4">
    <source>
        <dbReference type="EMBL" id="EST56142.1"/>
    </source>
</evidence>
<dbReference type="Proteomes" id="UP000017973">
    <property type="component" value="Unassembled WGS sequence"/>
</dbReference>
<feature type="chain" id="PRO_5039065379" evidence="2">
    <location>
        <begin position="24"/>
        <end position="725"/>
    </location>
</feature>
<dbReference type="InterPro" id="IPR036582">
    <property type="entry name" value="Mao_N_sf"/>
</dbReference>
<evidence type="ECO:0000256" key="2">
    <source>
        <dbReference type="SAM" id="SignalP"/>
    </source>
</evidence>
<dbReference type="Gene3D" id="3.30.457.10">
    <property type="entry name" value="Copper amine oxidase-like, N-terminal domain"/>
    <property type="match status" value="1"/>
</dbReference>
<gene>
    <name evidence="4" type="ORF">T458_02175</name>
</gene>
<protein>
    <submittedName>
        <fullName evidence="4">Copper amine oxidase</fullName>
    </submittedName>
</protein>
<feature type="compositionally biased region" description="Low complexity" evidence="1">
    <location>
        <begin position="150"/>
        <end position="161"/>
    </location>
</feature>
<dbReference type="eggNOG" id="COG5184">
    <property type="taxonomic scope" value="Bacteria"/>
</dbReference>
<feature type="domain" description="Copper amine oxidase-like N-terminal" evidence="3">
    <location>
        <begin position="618"/>
        <end position="723"/>
    </location>
</feature>
<evidence type="ECO:0000259" key="3">
    <source>
        <dbReference type="Pfam" id="PF07833"/>
    </source>
</evidence>
<dbReference type="SUPFAM" id="SSF55383">
    <property type="entry name" value="Copper amine oxidase, domain N"/>
    <property type="match status" value="1"/>
</dbReference>
<feature type="signal peptide" evidence="2">
    <location>
        <begin position="1"/>
        <end position="23"/>
    </location>
</feature>
<dbReference type="PATRIC" id="fig|1408254.3.peg.445"/>